<name>A0AAN9VV87_9ORTH</name>
<comment type="similarity">
    <text evidence="2">Belongs to the phosphoglycerate mutase family. BPG-dependent PGAM subfamily.</text>
</comment>
<dbReference type="SMART" id="SM00855">
    <property type="entry name" value="PGAM"/>
    <property type="match status" value="1"/>
</dbReference>
<evidence type="ECO:0000256" key="8">
    <source>
        <dbReference type="PIRSR" id="PIRSR613078-3"/>
    </source>
</evidence>
<dbReference type="InterPro" id="IPR005952">
    <property type="entry name" value="Phosphogly_mut1"/>
</dbReference>
<dbReference type="NCBIfam" id="TIGR01258">
    <property type="entry name" value="pgm_1"/>
    <property type="match status" value="1"/>
</dbReference>
<evidence type="ECO:0000256" key="3">
    <source>
        <dbReference type="ARBA" id="ARBA00012028"/>
    </source>
</evidence>
<proteinExistence type="inferred from homology"/>
<dbReference type="PANTHER" id="PTHR11931">
    <property type="entry name" value="PHOSPHOGLYCERATE MUTASE"/>
    <property type="match status" value="1"/>
</dbReference>
<feature type="site" description="Transition state stabilizer" evidence="8">
    <location>
        <position position="195"/>
    </location>
</feature>
<dbReference type="FunFam" id="3.40.50.1240:FF:000003">
    <property type="entry name" value="2,3-bisphosphoglycerate-dependent phosphoglycerate mutase"/>
    <property type="match status" value="1"/>
</dbReference>
<dbReference type="PIRSF" id="PIRSF000709">
    <property type="entry name" value="6PFK_2-Ptase"/>
    <property type="match status" value="1"/>
</dbReference>
<dbReference type="Proteomes" id="UP001378592">
    <property type="component" value="Unassembled WGS sequence"/>
</dbReference>
<keyword evidence="4" id="KW-0324">Glycolysis</keyword>
<evidence type="ECO:0000256" key="5">
    <source>
        <dbReference type="ARBA" id="ARBA00023235"/>
    </source>
</evidence>
<dbReference type="Gene3D" id="3.40.50.1240">
    <property type="entry name" value="Phosphoglycerate mutase-like"/>
    <property type="match status" value="1"/>
</dbReference>
<dbReference type="InterPro" id="IPR029033">
    <property type="entry name" value="His_PPase_superfam"/>
</dbReference>
<dbReference type="GO" id="GO:0016791">
    <property type="term" value="F:phosphatase activity"/>
    <property type="evidence" value="ECO:0007669"/>
    <property type="project" value="UniProtKB-ARBA"/>
</dbReference>
<protein>
    <recommendedName>
        <fullName evidence="3">phosphoglycerate mutase (2,3-diphosphoglycerate-dependent)</fullName>
        <ecNumber evidence="3">5.4.2.11</ecNumber>
    </recommendedName>
</protein>
<organism evidence="9 10">
    <name type="scientific">Gryllus longicercus</name>
    <dbReference type="NCBI Taxonomy" id="2509291"/>
    <lineage>
        <taxon>Eukaryota</taxon>
        <taxon>Metazoa</taxon>
        <taxon>Ecdysozoa</taxon>
        <taxon>Arthropoda</taxon>
        <taxon>Hexapoda</taxon>
        <taxon>Insecta</taxon>
        <taxon>Pterygota</taxon>
        <taxon>Neoptera</taxon>
        <taxon>Polyneoptera</taxon>
        <taxon>Orthoptera</taxon>
        <taxon>Ensifera</taxon>
        <taxon>Gryllidea</taxon>
        <taxon>Grylloidea</taxon>
        <taxon>Gryllidae</taxon>
        <taxon>Gryllinae</taxon>
        <taxon>Gryllus</taxon>
    </lineage>
</organism>
<evidence type="ECO:0000256" key="4">
    <source>
        <dbReference type="ARBA" id="ARBA00023152"/>
    </source>
</evidence>
<feature type="binding site" evidence="7">
    <location>
        <begin position="123"/>
        <end position="124"/>
    </location>
    <ligand>
        <name>substrate</name>
    </ligand>
</feature>
<feature type="binding site" evidence="7">
    <location>
        <position position="107"/>
    </location>
    <ligand>
        <name>substrate</name>
    </ligand>
</feature>
<evidence type="ECO:0000256" key="7">
    <source>
        <dbReference type="PIRSR" id="PIRSR613078-2"/>
    </source>
</evidence>
<keyword evidence="10" id="KW-1185">Reference proteome</keyword>
<dbReference type="HAMAP" id="MF_01039">
    <property type="entry name" value="PGAM_GpmA"/>
    <property type="match status" value="1"/>
</dbReference>
<feature type="binding site" evidence="7">
    <location>
        <begin position="20"/>
        <end position="27"/>
    </location>
    <ligand>
        <name>substrate</name>
    </ligand>
</feature>
<comment type="catalytic activity">
    <reaction evidence="1">
        <text>(2R)-2-phosphoglycerate = (2R)-3-phosphoglycerate</text>
        <dbReference type="Rhea" id="RHEA:15901"/>
        <dbReference type="ChEBI" id="CHEBI:58272"/>
        <dbReference type="ChEBI" id="CHEBI:58289"/>
        <dbReference type="EC" id="5.4.2.11"/>
    </reaction>
</comment>
<gene>
    <name evidence="9" type="ORF">R5R35_012291</name>
</gene>
<evidence type="ECO:0000256" key="6">
    <source>
        <dbReference type="PIRSR" id="PIRSR613078-1"/>
    </source>
</evidence>
<accession>A0AAN9VV87</accession>
<evidence type="ECO:0000313" key="10">
    <source>
        <dbReference type="Proteomes" id="UP001378592"/>
    </source>
</evidence>
<dbReference type="EC" id="5.4.2.11" evidence="3"/>
<feature type="active site" description="Tele-phosphohistidine intermediate" evidence="6">
    <location>
        <position position="21"/>
    </location>
</feature>
<dbReference type="EMBL" id="JAZDUA010000195">
    <property type="protein sequence ID" value="KAK7864804.1"/>
    <property type="molecule type" value="Genomic_DNA"/>
</dbReference>
<feature type="binding site" evidence="7">
    <location>
        <position position="70"/>
    </location>
    <ligand>
        <name>substrate</name>
    </ligand>
</feature>
<evidence type="ECO:0000256" key="1">
    <source>
        <dbReference type="ARBA" id="ARBA00000380"/>
    </source>
</evidence>
<dbReference type="GO" id="GO:0004619">
    <property type="term" value="F:phosphoglycerate mutase activity"/>
    <property type="evidence" value="ECO:0007669"/>
    <property type="project" value="UniProtKB-EC"/>
</dbReference>
<dbReference type="AlphaFoldDB" id="A0AAN9VV87"/>
<dbReference type="Pfam" id="PF00300">
    <property type="entry name" value="His_Phos_1"/>
    <property type="match status" value="1"/>
</dbReference>
<keyword evidence="5" id="KW-0413">Isomerase</keyword>
<evidence type="ECO:0000313" key="9">
    <source>
        <dbReference type="EMBL" id="KAK7864804.1"/>
    </source>
</evidence>
<feature type="active site" description="Proton donor/acceptor" evidence="6">
    <location>
        <position position="96"/>
    </location>
</feature>
<dbReference type="SUPFAM" id="SSF53254">
    <property type="entry name" value="Phosphoglycerate mutase-like"/>
    <property type="match status" value="1"/>
</dbReference>
<dbReference type="GO" id="GO:0006096">
    <property type="term" value="P:glycolytic process"/>
    <property type="evidence" value="ECO:0007669"/>
    <property type="project" value="UniProtKB-KW"/>
</dbReference>
<reference evidence="9 10" key="1">
    <citation type="submission" date="2024-03" db="EMBL/GenBank/DDBJ databases">
        <title>The genome assembly and annotation of the cricket Gryllus longicercus Weissman &amp; Gray.</title>
        <authorList>
            <person name="Szrajer S."/>
            <person name="Gray D."/>
            <person name="Ylla G."/>
        </authorList>
    </citation>
    <scope>NUCLEOTIDE SEQUENCE [LARGE SCALE GENOMIC DNA]</scope>
    <source>
        <strain evidence="9">DAG 2021-001</strain>
        <tissue evidence="9">Whole body minus gut</tissue>
    </source>
</reference>
<evidence type="ECO:0000256" key="2">
    <source>
        <dbReference type="ARBA" id="ARBA00006717"/>
    </source>
</evidence>
<comment type="caution">
    <text evidence="9">The sequence shown here is derived from an EMBL/GenBank/DDBJ whole genome shotgun (WGS) entry which is preliminary data.</text>
</comment>
<dbReference type="InterPro" id="IPR013078">
    <property type="entry name" value="His_Pase_superF_clade-1"/>
</dbReference>
<sequence length="263" mass="30062">MADGNPCNVCSAQHTVVFVRHGESEWNRRNIFCGWYDADLSEEGVEQAVKIGEQLKDFDFDIIYTSLLRRAYDSVEMVLKTMGKTITVIKAWQLNERHYGALTGLNKAETAEKYGLEKVQIWRRSYDVLPPPMEKDHHLYNAIVNNPVFLQHGIEEKDIPKTESLKTTLSRVLPYWENVIGPVIKEGKRVLIIAHGTSLRGLVKHIDSLSEEEIMKLNLPTGIPFSYTLDKNLKPVTSRKFFCDDETLKREVEKVAGIGTKEQ</sequence>
<dbReference type="CDD" id="cd07067">
    <property type="entry name" value="HP_PGM_like"/>
    <property type="match status" value="1"/>
</dbReference>
<feature type="binding site" evidence="7">
    <location>
        <begin position="96"/>
        <end position="99"/>
    </location>
    <ligand>
        <name>substrate</name>
    </ligand>
</feature>